<keyword evidence="7" id="KW-0175">Coiled coil</keyword>
<sequence length="407" mass="45964">MKQKIITVTELTKYIKSKLEQDELLSNLLITGEVSNFHHHSSGHMYFTLKDENTQISGVMFRSYNQNLKFEPENGMQVLATGYVSVYEPRGQYQFYVKDLQPDGVGALHIAYEQLKERLEKAGFFAEEYKKEIPKIPKKIGVITSPTGAAIRDILSVIKRRFANVSILIAPATVQGDHAVPTLVNALEILNQQDDVDVIIMGRGGGSLEDLWAFNEEELARAIFDSKVPVISAVGHETDYTISDFVADLRAPTPSAAAELVISNRENLKKYLDRLTNNLVQSMKKKVKNSHENLEDLTKRRALLEPKSRLQDLNQRVDELKERLTNNMQNRINLAKEQFQSQVGKLNSLSPLNILTRGYCYCRNEEGLEGLSSVDEVELGDDLEIILSDGRIKSKINNINKEEIGKE</sequence>
<dbReference type="GO" id="GO:0009318">
    <property type="term" value="C:exodeoxyribonuclease VII complex"/>
    <property type="evidence" value="ECO:0007669"/>
    <property type="project" value="UniProtKB-UniRule"/>
</dbReference>
<dbReference type="InterPro" id="IPR020579">
    <property type="entry name" value="Exonuc_VII_lsu_C"/>
</dbReference>
<dbReference type="PANTHER" id="PTHR30008">
    <property type="entry name" value="EXODEOXYRIBONUCLEASE 7 LARGE SUBUNIT"/>
    <property type="match status" value="1"/>
</dbReference>
<evidence type="ECO:0000256" key="6">
    <source>
        <dbReference type="RuleBase" id="RU004355"/>
    </source>
</evidence>
<keyword evidence="11" id="KW-1185">Reference proteome</keyword>
<comment type="subunit">
    <text evidence="5">Heterooligomer composed of large and small subunits.</text>
</comment>
<dbReference type="PANTHER" id="PTHR30008:SF0">
    <property type="entry name" value="EXODEOXYRIBONUCLEASE 7 LARGE SUBUNIT"/>
    <property type="match status" value="1"/>
</dbReference>
<evidence type="ECO:0000313" key="11">
    <source>
        <dbReference type="Proteomes" id="UP000190625"/>
    </source>
</evidence>
<dbReference type="GO" id="GO:0006308">
    <property type="term" value="P:DNA catabolic process"/>
    <property type="evidence" value="ECO:0007669"/>
    <property type="project" value="UniProtKB-UniRule"/>
</dbReference>
<evidence type="ECO:0000256" key="7">
    <source>
        <dbReference type="SAM" id="Coils"/>
    </source>
</evidence>
<dbReference type="OrthoDB" id="9802795at2"/>
<dbReference type="InterPro" id="IPR003753">
    <property type="entry name" value="Exonuc_VII_L"/>
</dbReference>
<dbReference type="AlphaFoldDB" id="A0A1T4P208"/>
<comment type="function">
    <text evidence="5">Bidirectionally degrades single-stranded DNA into large acid-insoluble oligonucleotides, which are then degraded further into small acid-soluble oligonucleotides.</text>
</comment>
<reference evidence="11" key="1">
    <citation type="submission" date="2017-02" db="EMBL/GenBank/DDBJ databases">
        <authorList>
            <person name="Varghese N."/>
            <person name="Submissions S."/>
        </authorList>
    </citation>
    <scope>NUCLEOTIDE SEQUENCE [LARGE SCALE GENOMIC DNA]</scope>
    <source>
        <strain evidence="11">ATCC BAA-73</strain>
    </source>
</reference>
<organism evidence="10 11">
    <name type="scientific">Selenihalanaerobacter shriftii</name>
    <dbReference type="NCBI Taxonomy" id="142842"/>
    <lineage>
        <taxon>Bacteria</taxon>
        <taxon>Bacillati</taxon>
        <taxon>Bacillota</taxon>
        <taxon>Clostridia</taxon>
        <taxon>Halanaerobiales</taxon>
        <taxon>Halobacteroidaceae</taxon>
        <taxon>Selenihalanaerobacter</taxon>
    </lineage>
</organism>
<dbReference type="Pfam" id="PF13742">
    <property type="entry name" value="tRNA_anti_2"/>
    <property type="match status" value="1"/>
</dbReference>
<gene>
    <name evidence="5" type="primary">xseA</name>
    <name evidence="10" type="ORF">SAMN02745118_02010</name>
</gene>
<keyword evidence="1 5" id="KW-0963">Cytoplasm</keyword>
<evidence type="ECO:0000256" key="5">
    <source>
        <dbReference type="HAMAP-Rule" id="MF_00378"/>
    </source>
</evidence>
<dbReference type="InterPro" id="IPR025824">
    <property type="entry name" value="OB-fold_nuc-bd_dom"/>
</dbReference>
<comment type="similarity">
    <text evidence="5 6">Belongs to the XseA family.</text>
</comment>
<evidence type="ECO:0000313" key="10">
    <source>
        <dbReference type="EMBL" id="SJZ85555.1"/>
    </source>
</evidence>
<feature type="domain" description="Exonuclease VII large subunit C-terminal" evidence="8">
    <location>
        <begin position="125"/>
        <end position="341"/>
    </location>
</feature>
<dbReference type="HAMAP" id="MF_00378">
    <property type="entry name" value="Exonuc_7_L"/>
    <property type="match status" value="1"/>
</dbReference>
<keyword evidence="3 5" id="KW-0378">Hydrolase</keyword>
<dbReference type="Proteomes" id="UP000190625">
    <property type="component" value="Unassembled WGS sequence"/>
</dbReference>
<keyword evidence="2 5" id="KW-0540">Nuclease</keyword>
<feature type="coiled-coil region" evidence="7">
    <location>
        <begin position="265"/>
        <end position="337"/>
    </location>
</feature>
<dbReference type="EC" id="3.1.11.6" evidence="5"/>
<keyword evidence="4 5" id="KW-0269">Exonuclease</keyword>
<comment type="subcellular location">
    <subcellularLocation>
        <location evidence="5 6">Cytoplasm</location>
    </subcellularLocation>
</comment>
<dbReference type="EMBL" id="FUWM01000017">
    <property type="protein sequence ID" value="SJZ85555.1"/>
    <property type="molecule type" value="Genomic_DNA"/>
</dbReference>
<name>A0A1T4P208_9FIRM</name>
<comment type="catalytic activity">
    <reaction evidence="5 6">
        <text>Exonucleolytic cleavage in either 5'- to 3'- or 3'- to 5'-direction to yield nucleoside 5'-phosphates.</text>
        <dbReference type="EC" id="3.1.11.6"/>
    </reaction>
</comment>
<dbReference type="NCBIfam" id="TIGR00237">
    <property type="entry name" value="xseA"/>
    <property type="match status" value="1"/>
</dbReference>
<dbReference type="RefSeq" id="WP_078810446.1">
    <property type="nucleotide sequence ID" value="NZ_FUWM01000017.1"/>
</dbReference>
<accession>A0A1T4P208</accession>
<dbReference type="STRING" id="142842.SAMN02745118_02010"/>
<evidence type="ECO:0000256" key="2">
    <source>
        <dbReference type="ARBA" id="ARBA00022722"/>
    </source>
</evidence>
<evidence type="ECO:0000256" key="1">
    <source>
        <dbReference type="ARBA" id="ARBA00022490"/>
    </source>
</evidence>
<dbReference type="GO" id="GO:0005737">
    <property type="term" value="C:cytoplasm"/>
    <property type="evidence" value="ECO:0007669"/>
    <property type="project" value="UniProtKB-SubCell"/>
</dbReference>
<protein>
    <recommendedName>
        <fullName evidence="5">Exodeoxyribonuclease 7 large subunit</fullName>
        <ecNumber evidence="5">3.1.11.6</ecNumber>
    </recommendedName>
    <alternativeName>
        <fullName evidence="5">Exodeoxyribonuclease VII large subunit</fullName>
        <shortName evidence="5">Exonuclease VII large subunit</shortName>
    </alternativeName>
</protein>
<dbReference type="Pfam" id="PF02601">
    <property type="entry name" value="Exonuc_VII_L"/>
    <property type="match status" value="1"/>
</dbReference>
<evidence type="ECO:0000256" key="3">
    <source>
        <dbReference type="ARBA" id="ARBA00022801"/>
    </source>
</evidence>
<proteinExistence type="inferred from homology"/>
<feature type="domain" description="OB-fold nucleic acid binding" evidence="9">
    <location>
        <begin position="6"/>
        <end position="100"/>
    </location>
</feature>
<dbReference type="CDD" id="cd04489">
    <property type="entry name" value="ExoVII_LU_OBF"/>
    <property type="match status" value="1"/>
</dbReference>
<evidence type="ECO:0000259" key="8">
    <source>
        <dbReference type="Pfam" id="PF02601"/>
    </source>
</evidence>
<dbReference type="GO" id="GO:0008855">
    <property type="term" value="F:exodeoxyribonuclease VII activity"/>
    <property type="evidence" value="ECO:0007669"/>
    <property type="project" value="UniProtKB-UniRule"/>
</dbReference>
<dbReference type="GO" id="GO:0003676">
    <property type="term" value="F:nucleic acid binding"/>
    <property type="evidence" value="ECO:0007669"/>
    <property type="project" value="InterPro"/>
</dbReference>
<evidence type="ECO:0000256" key="4">
    <source>
        <dbReference type="ARBA" id="ARBA00022839"/>
    </source>
</evidence>
<evidence type="ECO:0000259" key="9">
    <source>
        <dbReference type="Pfam" id="PF13742"/>
    </source>
</evidence>